<sequence length="63" mass="7012">MFWLFLIAFTSLVAIFFYFLNLSLKKHHDVYGDSLARTVMCASCGGQSIGGNANVYEQCKLNG</sequence>
<accession>A0ABN8A6M9</accession>
<dbReference type="RefSeq" id="WP_230500592.1">
    <property type="nucleotide sequence ID" value="NZ_CAKJTJ010000005.1"/>
</dbReference>
<keyword evidence="1" id="KW-0472">Membrane</keyword>
<dbReference type="Proteomes" id="UP000789833">
    <property type="component" value="Unassembled WGS sequence"/>
</dbReference>
<name>A0ABN8A6M9_9BACI</name>
<evidence type="ECO:0008006" key="4">
    <source>
        <dbReference type="Google" id="ProtNLM"/>
    </source>
</evidence>
<organism evidence="2 3">
    <name type="scientific">Sutcliffiella rhizosphaerae</name>
    <dbReference type="NCBI Taxonomy" id="2880967"/>
    <lineage>
        <taxon>Bacteria</taxon>
        <taxon>Bacillati</taxon>
        <taxon>Bacillota</taxon>
        <taxon>Bacilli</taxon>
        <taxon>Bacillales</taxon>
        <taxon>Bacillaceae</taxon>
        <taxon>Sutcliffiella</taxon>
    </lineage>
</organism>
<comment type="caution">
    <text evidence="2">The sequence shown here is derived from an EMBL/GenBank/DDBJ whole genome shotgun (WGS) entry which is preliminary data.</text>
</comment>
<feature type="transmembrane region" description="Helical" evidence="1">
    <location>
        <begin position="6"/>
        <end position="24"/>
    </location>
</feature>
<keyword evidence="1" id="KW-1133">Transmembrane helix</keyword>
<evidence type="ECO:0000313" key="2">
    <source>
        <dbReference type="EMBL" id="CAG9620684.1"/>
    </source>
</evidence>
<evidence type="ECO:0000256" key="1">
    <source>
        <dbReference type="SAM" id="Phobius"/>
    </source>
</evidence>
<keyword evidence="1" id="KW-0812">Transmembrane</keyword>
<proteinExistence type="predicted"/>
<gene>
    <name evidence="2" type="ORF">BACCIP111883_01453</name>
</gene>
<reference evidence="2 3" key="1">
    <citation type="submission" date="2021-10" db="EMBL/GenBank/DDBJ databases">
        <authorList>
            <person name="Criscuolo A."/>
        </authorList>
    </citation>
    <scope>NUCLEOTIDE SEQUENCE [LARGE SCALE GENOMIC DNA]</scope>
    <source>
        <strain evidence="3">CIP 111883</strain>
    </source>
</reference>
<protein>
    <recommendedName>
        <fullName evidence="4">Membrane or secreted protein</fullName>
    </recommendedName>
</protein>
<dbReference type="EMBL" id="CAKJTJ010000005">
    <property type="protein sequence ID" value="CAG9620684.1"/>
    <property type="molecule type" value="Genomic_DNA"/>
</dbReference>
<evidence type="ECO:0000313" key="3">
    <source>
        <dbReference type="Proteomes" id="UP000789833"/>
    </source>
</evidence>
<keyword evidence="3" id="KW-1185">Reference proteome</keyword>